<reference evidence="3 4" key="1">
    <citation type="submission" date="2018-05" db="EMBL/GenBank/DDBJ databases">
        <title>Genomic Encyclopedia of Archaeal and Bacterial Type Strains, Phase II (KMG-II): from individual species to whole genera.</title>
        <authorList>
            <person name="Goeker M."/>
        </authorList>
    </citation>
    <scope>NUCLEOTIDE SEQUENCE [LARGE SCALE GENOMIC DNA]</scope>
    <source>
        <strain evidence="3 4">DSM 23514</strain>
    </source>
</reference>
<dbReference type="SUPFAM" id="SSF49785">
    <property type="entry name" value="Galactose-binding domain-like"/>
    <property type="match status" value="1"/>
</dbReference>
<dbReference type="InterPro" id="IPR008979">
    <property type="entry name" value="Galactose-bd-like_sf"/>
</dbReference>
<accession>A0A316DIW0</accession>
<name>A0A316DIW0_9FLAO</name>
<organism evidence="3 4">
    <name type="scientific">Maribacter polysiphoniae</name>
    <dbReference type="NCBI Taxonomy" id="429344"/>
    <lineage>
        <taxon>Bacteria</taxon>
        <taxon>Pseudomonadati</taxon>
        <taxon>Bacteroidota</taxon>
        <taxon>Flavobacteriia</taxon>
        <taxon>Flavobacteriales</taxon>
        <taxon>Flavobacteriaceae</taxon>
        <taxon>Maribacter</taxon>
    </lineage>
</organism>
<proteinExistence type="predicted"/>
<comment type="caution">
    <text evidence="3">The sequence shown here is derived from an EMBL/GenBank/DDBJ whole genome shotgun (WGS) entry which is preliminary data.</text>
</comment>
<evidence type="ECO:0000313" key="4">
    <source>
        <dbReference type="Proteomes" id="UP000245667"/>
    </source>
</evidence>
<feature type="domain" description="F5/8 type C" evidence="1">
    <location>
        <begin position="145"/>
        <end position="252"/>
    </location>
</feature>
<dbReference type="InterPro" id="IPR000421">
    <property type="entry name" value="FA58C"/>
</dbReference>
<dbReference type="Pfam" id="PF00754">
    <property type="entry name" value="F5_F8_type_C"/>
    <property type="match status" value="1"/>
</dbReference>
<dbReference type="SUPFAM" id="SSF49373">
    <property type="entry name" value="Invasin/intimin cell-adhesion fragments"/>
    <property type="match status" value="1"/>
</dbReference>
<gene>
    <name evidence="2" type="ORF">HZY62_21575</name>
    <name evidence="3" type="ORF">LX92_04405</name>
</gene>
<dbReference type="EMBL" id="JACWLN010000020">
    <property type="protein sequence ID" value="MBD1263192.1"/>
    <property type="molecule type" value="Genomic_DNA"/>
</dbReference>
<dbReference type="Proteomes" id="UP000245667">
    <property type="component" value="Unassembled WGS sequence"/>
</dbReference>
<dbReference type="RefSeq" id="WP_109655113.1">
    <property type="nucleotide sequence ID" value="NZ_CAJQNU010000097.1"/>
</dbReference>
<evidence type="ECO:0000313" key="3">
    <source>
        <dbReference type="EMBL" id="PWK18111.1"/>
    </source>
</evidence>
<protein>
    <submittedName>
        <fullName evidence="2">Discoidin domain-containing protein</fullName>
    </submittedName>
    <submittedName>
        <fullName evidence="3">F5/8 type C domain-containing protein</fullName>
    </submittedName>
</protein>
<dbReference type="Gene3D" id="2.60.120.260">
    <property type="entry name" value="Galactose-binding domain-like"/>
    <property type="match status" value="1"/>
</dbReference>
<reference evidence="2 5" key="2">
    <citation type="submission" date="2020-07" db="EMBL/GenBank/DDBJ databases">
        <title>The draft genome sequence of Maribacter polysiphoniae KCTC 22021.</title>
        <authorList>
            <person name="Mu L."/>
        </authorList>
    </citation>
    <scope>NUCLEOTIDE SEQUENCE [LARGE SCALE GENOMIC DNA]</scope>
    <source>
        <strain evidence="2 5">KCTC 22021</strain>
    </source>
</reference>
<dbReference type="OrthoDB" id="5134860at2"/>
<evidence type="ECO:0000313" key="2">
    <source>
        <dbReference type="EMBL" id="MBD1263192.1"/>
    </source>
</evidence>
<sequence>MKTYLFKIRNLAFLALTISILSCEGRRDFPELQETGVNLDNYDIILLISGDTKNITATFEPNIAPNRDYVWTVDDASVADVVINEDKSVSLTATGSGQTTVRITAANDDSITASAPLKVISGAPVDITDQSMITVNKENSGGPDGAEGSLKLIDGDFNTKFLSGYTSPFWVNLEFEQPVVAGYYSLTSGNDAPDRDPRDWEIQGSQDGVSWETLDSRSDYSFPDRILTREFYFDNNTAYKYYRFDIINNNGGSLFQMQEWRLFSLPN</sequence>
<keyword evidence="5" id="KW-1185">Reference proteome</keyword>
<dbReference type="Proteomes" id="UP000651837">
    <property type="component" value="Unassembled WGS sequence"/>
</dbReference>
<evidence type="ECO:0000259" key="1">
    <source>
        <dbReference type="Pfam" id="PF00754"/>
    </source>
</evidence>
<dbReference type="Gene3D" id="2.60.40.1080">
    <property type="match status" value="1"/>
</dbReference>
<evidence type="ECO:0000313" key="5">
    <source>
        <dbReference type="Proteomes" id="UP000651837"/>
    </source>
</evidence>
<dbReference type="AlphaFoldDB" id="A0A316DIW0"/>
<dbReference type="EMBL" id="QGGQ01000019">
    <property type="protein sequence ID" value="PWK18111.1"/>
    <property type="molecule type" value="Genomic_DNA"/>
</dbReference>
<dbReference type="PROSITE" id="PS51257">
    <property type="entry name" value="PROKAR_LIPOPROTEIN"/>
    <property type="match status" value="1"/>
</dbReference>
<dbReference type="InterPro" id="IPR008964">
    <property type="entry name" value="Invasin/intimin_cell_adhesion"/>
</dbReference>